<dbReference type="Proteomes" id="UP001054889">
    <property type="component" value="Unassembled WGS sequence"/>
</dbReference>
<dbReference type="SUPFAM" id="SSF56317">
    <property type="entry name" value="Carbon-nitrogen hydrolase"/>
    <property type="match status" value="1"/>
</dbReference>
<evidence type="ECO:0000313" key="3">
    <source>
        <dbReference type="EMBL" id="GJN34928.1"/>
    </source>
</evidence>
<feature type="compositionally biased region" description="Pro residues" evidence="1">
    <location>
        <begin position="32"/>
        <end position="53"/>
    </location>
</feature>
<dbReference type="InterPro" id="IPR003010">
    <property type="entry name" value="C-N_Hydrolase"/>
</dbReference>
<proteinExistence type="predicted"/>
<dbReference type="InterPro" id="IPR036526">
    <property type="entry name" value="C-N_Hydrolase_sf"/>
</dbReference>
<evidence type="ECO:0000259" key="2">
    <source>
        <dbReference type="PROSITE" id="PS50263"/>
    </source>
</evidence>
<name>A0AAV5FJN5_ELECO</name>
<dbReference type="AlphaFoldDB" id="A0AAV5FJN5"/>
<protein>
    <recommendedName>
        <fullName evidence="2">CN hydrolase domain-containing protein</fullName>
    </recommendedName>
</protein>
<dbReference type="PANTHER" id="PTHR23088:SF27">
    <property type="entry name" value="DEAMINATED GLUTATHIONE AMIDASE"/>
    <property type="match status" value="1"/>
</dbReference>
<dbReference type="GO" id="GO:0016810">
    <property type="term" value="F:hydrolase activity, acting on carbon-nitrogen (but not peptide) bonds"/>
    <property type="evidence" value="ECO:0007669"/>
    <property type="project" value="UniProtKB-ARBA"/>
</dbReference>
<accession>A0AAV5FJN5</accession>
<feature type="domain" description="CN hydrolase" evidence="2">
    <location>
        <begin position="340"/>
        <end position="462"/>
    </location>
</feature>
<dbReference type="Pfam" id="PF00795">
    <property type="entry name" value="CN_hydrolase"/>
    <property type="match status" value="1"/>
</dbReference>
<dbReference type="EMBL" id="BQKI01000086">
    <property type="protein sequence ID" value="GJN34928.1"/>
    <property type="molecule type" value="Genomic_DNA"/>
</dbReference>
<evidence type="ECO:0000313" key="4">
    <source>
        <dbReference type="Proteomes" id="UP001054889"/>
    </source>
</evidence>
<gene>
    <name evidence="3" type="primary">gb23639</name>
    <name evidence="3" type="ORF">PR202_gb23639</name>
</gene>
<evidence type="ECO:0000256" key="1">
    <source>
        <dbReference type="SAM" id="MobiDB-lite"/>
    </source>
</evidence>
<keyword evidence="4" id="KW-1185">Reference proteome</keyword>
<feature type="region of interest" description="Disordered" evidence="1">
    <location>
        <begin position="26"/>
        <end position="58"/>
    </location>
</feature>
<dbReference type="PROSITE" id="PS50263">
    <property type="entry name" value="CN_HYDROLASE"/>
    <property type="match status" value="1"/>
</dbReference>
<organism evidence="3 4">
    <name type="scientific">Eleusine coracana subsp. coracana</name>
    <dbReference type="NCBI Taxonomy" id="191504"/>
    <lineage>
        <taxon>Eukaryota</taxon>
        <taxon>Viridiplantae</taxon>
        <taxon>Streptophyta</taxon>
        <taxon>Embryophyta</taxon>
        <taxon>Tracheophyta</taxon>
        <taxon>Spermatophyta</taxon>
        <taxon>Magnoliopsida</taxon>
        <taxon>Liliopsida</taxon>
        <taxon>Poales</taxon>
        <taxon>Poaceae</taxon>
        <taxon>PACMAD clade</taxon>
        <taxon>Chloridoideae</taxon>
        <taxon>Cynodonteae</taxon>
        <taxon>Eleusininae</taxon>
        <taxon>Eleusine</taxon>
    </lineage>
</organism>
<dbReference type="PANTHER" id="PTHR23088">
    <property type="entry name" value="NITRILASE-RELATED"/>
    <property type="match status" value="1"/>
</dbReference>
<comment type="caution">
    <text evidence="3">The sequence shown here is derived from an EMBL/GenBank/DDBJ whole genome shotgun (WGS) entry which is preliminary data.</text>
</comment>
<sequence length="487" mass="49415">MVGRRPPPNLSSFPPLSYAAALAVAPPSGAAAPPPAAAAAAPKPPLGSSPSPPGAAATDPAAWMADLAAGGPDPAATAADLAAVARAPSAPSQAATAAATPPPAAVAAAAMQEQAAGAGTAAVGQATVGASRRLLAAAKGKAVDSGPDFVAAGGMPPVPYTGLGMPPSLLPVDASSSTAAATSTDPFLTAQTQAVAAVERIRAATLAWERELATANALYCRASEVRDDFVLDEITRGLASAPAPAALVATPPASTAPPTSTAPTCHLPPRFPGDYCCATCGHGAHYRATCGTGVYACATRGPRALACATRGPGAFYRATRDLVTTPCAAGAPGFRCSLCRAGAGDTVVSVDSPFGRLGLTVCYDLRFPELYQILRFKHQAQVLLVPSAFTKVTGEAHWEILLRARAIETQCYVIAAAQAGKHNEKRESYGDSIIIDPWGTVIARLPDRLSTGFAAVVLDLSKVEAVRTRMPISEHRKFDSVRNSSSL</sequence>
<dbReference type="Gene3D" id="3.60.110.10">
    <property type="entry name" value="Carbon-nitrogen hydrolase"/>
    <property type="match status" value="1"/>
</dbReference>
<reference evidence="3" key="1">
    <citation type="journal article" date="2018" name="DNA Res.">
        <title>Multiple hybrid de novo genome assembly of finger millet, an orphan allotetraploid crop.</title>
        <authorList>
            <person name="Hatakeyama M."/>
            <person name="Aluri S."/>
            <person name="Balachadran M.T."/>
            <person name="Sivarajan S.R."/>
            <person name="Patrignani A."/>
            <person name="Gruter S."/>
            <person name="Poveda L."/>
            <person name="Shimizu-Inatsugi R."/>
            <person name="Baeten J."/>
            <person name="Francoijs K.J."/>
            <person name="Nataraja K.N."/>
            <person name="Reddy Y.A.N."/>
            <person name="Phadnis S."/>
            <person name="Ravikumar R.L."/>
            <person name="Schlapbach R."/>
            <person name="Sreeman S.M."/>
            <person name="Shimizu K.K."/>
        </authorList>
    </citation>
    <scope>NUCLEOTIDE SEQUENCE</scope>
</reference>
<reference evidence="3" key="2">
    <citation type="submission" date="2021-12" db="EMBL/GenBank/DDBJ databases">
        <title>Resequencing data analysis of finger millet.</title>
        <authorList>
            <person name="Hatakeyama M."/>
            <person name="Aluri S."/>
            <person name="Balachadran M.T."/>
            <person name="Sivarajan S.R."/>
            <person name="Poveda L."/>
            <person name="Shimizu-Inatsugi R."/>
            <person name="Schlapbach R."/>
            <person name="Sreeman S.M."/>
            <person name="Shimizu K.K."/>
        </authorList>
    </citation>
    <scope>NUCLEOTIDE SEQUENCE</scope>
</reference>